<name>A0A6A6VQ41_9PLEO</name>
<feature type="region of interest" description="Disordered" evidence="1">
    <location>
        <begin position="1"/>
        <end position="26"/>
    </location>
</feature>
<proteinExistence type="predicted"/>
<gene>
    <name evidence="2" type="ORF">M011DRAFT_19032</name>
</gene>
<dbReference type="AlphaFoldDB" id="A0A6A6VQ41"/>
<sequence>MGNKRDMQCTSTESVGGGTEGRVPDEKTLVRLTGSEAAYRGPDPPEVSRSQRTCWRAETDLLCTFFRSGVSEGVGVAQERSSVRWTMGRVRGGLFNGWWEWLLSAKWRRCRCGVCSCFVSDLLTRRYLGSDVGDVLSKRVSLIFMLVKLNRKVKIWIIHT</sequence>
<reference evidence="2" key="1">
    <citation type="journal article" date="2020" name="Stud. Mycol.">
        <title>101 Dothideomycetes genomes: a test case for predicting lifestyles and emergence of pathogens.</title>
        <authorList>
            <person name="Haridas S."/>
            <person name="Albert R."/>
            <person name="Binder M."/>
            <person name="Bloem J."/>
            <person name="Labutti K."/>
            <person name="Salamov A."/>
            <person name="Andreopoulos B."/>
            <person name="Baker S."/>
            <person name="Barry K."/>
            <person name="Bills G."/>
            <person name="Bluhm B."/>
            <person name="Cannon C."/>
            <person name="Castanera R."/>
            <person name="Culley D."/>
            <person name="Daum C."/>
            <person name="Ezra D."/>
            <person name="Gonzalez J."/>
            <person name="Henrissat B."/>
            <person name="Kuo A."/>
            <person name="Liang C."/>
            <person name="Lipzen A."/>
            <person name="Lutzoni F."/>
            <person name="Magnuson J."/>
            <person name="Mondo S."/>
            <person name="Nolan M."/>
            <person name="Ohm R."/>
            <person name="Pangilinan J."/>
            <person name="Park H.-J."/>
            <person name="Ramirez L."/>
            <person name="Alfaro M."/>
            <person name="Sun H."/>
            <person name="Tritt A."/>
            <person name="Yoshinaga Y."/>
            <person name="Zwiers L.-H."/>
            <person name="Turgeon B."/>
            <person name="Goodwin S."/>
            <person name="Spatafora J."/>
            <person name="Crous P."/>
            <person name="Grigoriev I."/>
        </authorList>
    </citation>
    <scope>NUCLEOTIDE SEQUENCE</scope>
    <source>
        <strain evidence="2">CBS 119925</strain>
    </source>
</reference>
<organism evidence="2 3">
    <name type="scientific">Sporormia fimetaria CBS 119925</name>
    <dbReference type="NCBI Taxonomy" id="1340428"/>
    <lineage>
        <taxon>Eukaryota</taxon>
        <taxon>Fungi</taxon>
        <taxon>Dikarya</taxon>
        <taxon>Ascomycota</taxon>
        <taxon>Pezizomycotina</taxon>
        <taxon>Dothideomycetes</taxon>
        <taxon>Pleosporomycetidae</taxon>
        <taxon>Pleosporales</taxon>
        <taxon>Sporormiaceae</taxon>
        <taxon>Sporormia</taxon>
    </lineage>
</organism>
<keyword evidence="3" id="KW-1185">Reference proteome</keyword>
<evidence type="ECO:0000256" key="1">
    <source>
        <dbReference type="SAM" id="MobiDB-lite"/>
    </source>
</evidence>
<dbReference type="EMBL" id="MU006561">
    <property type="protein sequence ID" value="KAF2752235.1"/>
    <property type="molecule type" value="Genomic_DNA"/>
</dbReference>
<protein>
    <submittedName>
        <fullName evidence="2">Uncharacterized protein</fullName>
    </submittedName>
</protein>
<accession>A0A6A6VQ41</accession>
<evidence type="ECO:0000313" key="3">
    <source>
        <dbReference type="Proteomes" id="UP000799440"/>
    </source>
</evidence>
<dbReference type="Proteomes" id="UP000799440">
    <property type="component" value="Unassembled WGS sequence"/>
</dbReference>
<evidence type="ECO:0000313" key="2">
    <source>
        <dbReference type="EMBL" id="KAF2752235.1"/>
    </source>
</evidence>